<feature type="chain" id="PRO_5011735425" evidence="5">
    <location>
        <begin position="23"/>
        <end position="483"/>
    </location>
</feature>
<sequence>MKTKVRLSTPYFLLVCTCLVIGSGCSSKQKNESDDTKTVAKIYITTLDKSQRLKEHKIAANSTDTPDAILQVDPTTTYQEMDGFGYTLTGGSALHLSKMSAPARAAILQELFGTDSTSIGVSYLRLSVGASDLDERPWSYDDLPHGDTDVELTQFSMAYDTLYLIPVLQEILNITPNIKLMGSPWSPPAWMKDNKDTRGGSLLPEYQAVYANYLAKYIQEMAKQGIPIDALTIQNEPLHPGNNPSLLMLADQQAGFIKNNLGPTFEALGIQTKIIIYDHNADRPDYPISILNDTLAAQYVDGSAFHLYGGKIEALSEVHEAHPSKNLYFTEQWVGAPGNFAENVAWHNETLIIGATRNWSKTILEWNLAADENQEPHTDRGGCDRCLGALTIMRDSVVRNPAYYIIAQASKFVPPGSLRIASTTLTDIPNVAFKTPKGALVTILQNKNTADKTIDVQLGETSVVITLPGKSIGTLIYEDDREF</sequence>
<dbReference type="RefSeq" id="WP_091871198.1">
    <property type="nucleotide sequence ID" value="NZ_FNAO01000008.1"/>
</dbReference>
<accession>A0A1G7G9R4</accession>
<dbReference type="OrthoDB" id="9806701at2"/>
<dbReference type="EMBL" id="FNAO01000008">
    <property type="protein sequence ID" value="SDE84851.1"/>
    <property type="molecule type" value="Genomic_DNA"/>
</dbReference>
<dbReference type="PANTHER" id="PTHR11069:SF23">
    <property type="entry name" value="LYSOSOMAL ACID GLUCOSYLCERAMIDASE"/>
    <property type="match status" value="1"/>
</dbReference>
<protein>
    <submittedName>
        <fullName evidence="8">Glucosylceramidase</fullName>
    </submittedName>
</protein>
<dbReference type="Gene3D" id="3.20.20.80">
    <property type="entry name" value="Glycosidases"/>
    <property type="match status" value="1"/>
</dbReference>
<comment type="similarity">
    <text evidence="1 4">Belongs to the glycosyl hydrolase 30 family.</text>
</comment>
<dbReference type="Pfam" id="PF17189">
    <property type="entry name" value="Glyco_hydro_30C"/>
    <property type="match status" value="1"/>
</dbReference>
<dbReference type="GO" id="GO:0006680">
    <property type="term" value="P:glucosylceramide catabolic process"/>
    <property type="evidence" value="ECO:0007669"/>
    <property type="project" value="TreeGrafter"/>
</dbReference>
<dbReference type="STRING" id="641691.SAMN05421636_10834"/>
<dbReference type="InterPro" id="IPR033452">
    <property type="entry name" value="GH30_C"/>
</dbReference>
<dbReference type="InterPro" id="IPR013780">
    <property type="entry name" value="Glyco_hydro_b"/>
</dbReference>
<dbReference type="SUPFAM" id="SSF51445">
    <property type="entry name" value="(Trans)glycosidases"/>
    <property type="match status" value="1"/>
</dbReference>
<dbReference type="PROSITE" id="PS51257">
    <property type="entry name" value="PROKAR_LIPOPROTEIN"/>
    <property type="match status" value="1"/>
</dbReference>
<name>A0A1G7G9R4_9FLAO</name>
<evidence type="ECO:0000256" key="4">
    <source>
        <dbReference type="RuleBase" id="RU361188"/>
    </source>
</evidence>
<evidence type="ECO:0000256" key="1">
    <source>
        <dbReference type="ARBA" id="ARBA00005382"/>
    </source>
</evidence>
<evidence type="ECO:0000313" key="8">
    <source>
        <dbReference type="EMBL" id="SDE84851.1"/>
    </source>
</evidence>
<keyword evidence="4" id="KW-0326">Glycosidase</keyword>
<dbReference type="AlphaFoldDB" id="A0A1G7G9R4"/>
<evidence type="ECO:0000256" key="3">
    <source>
        <dbReference type="ARBA" id="ARBA00022801"/>
    </source>
</evidence>
<dbReference type="InterPro" id="IPR001139">
    <property type="entry name" value="Glyco_hydro_30"/>
</dbReference>
<keyword evidence="3 4" id="KW-0378">Hydrolase</keyword>
<dbReference type="PANTHER" id="PTHR11069">
    <property type="entry name" value="GLUCOSYLCERAMIDASE"/>
    <property type="match status" value="1"/>
</dbReference>
<dbReference type="GO" id="GO:0004348">
    <property type="term" value="F:glucosylceramidase activity"/>
    <property type="evidence" value="ECO:0007669"/>
    <property type="project" value="InterPro"/>
</dbReference>
<feature type="domain" description="Glycosyl hydrolase family 30 TIM-barrel" evidence="6">
    <location>
        <begin position="82"/>
        <end position="413"/>
    </location>
</feature>
<evidence type="ECO:0000256" key="2">
    <source>
        <dbReference type="ARBA" id="ARBA00022729"/>
    </source>
</evidence>
<feature type="domain" description="Glycosyl hydrolase family 30 beta sandwich" evidence="7">
    <location>
        <begin position="416"/>
        <end position="475"/>
    </location>
</feature>
<dbReference type="Pfam" id="PF02055">
    <property type="entry name" value="Glyco_hydro_30"/>
    <property type="match status" value="1"/>
</dbReference>
<gene>
    <name evidence="8" type="ORF">SAMN05421636_10834</name>
</gene>
<keyword evidence="9" id="KW-1185">Reference proteome</keyword>
<dbReference type="Proteomes" id="UP000199109">
    <property type="component" value="Unassembled WGS sequence"/>
</dbReference>
<evidence type="ECO:0000256" key="5">
    <source>
        <dbReference type="SAM" id="SignalP"/>
    </source>
</evidence>
<dbReference type="Gene3D" id="2.60.40.1180">
    <property type="entry name" value="Golgi alpha-mannosidase II"/>
    <property type="match status" value="1"/>
</dbReference>
<evidence type="ECO:0000313" key="9">
    <source>
        <dbReference type="Proteomes" id="UP000199109"/>
    </source>
</evidence>
<evidence type="ECO:0000259" key="7">
    <source>
        <dbReference type="Pfam" id="PF17189"/>
    </source>
</evidence>
<dbReference type="GO" id="GO:0016020">
    <property type="term" value="C:membrane"/>
    <property type="evidence" value="ECO:0007669"/>
    <property type="project" value="GOC"/>
</dbReference>
<keyword evidence="2 5" id="KW-0732">Signal</keyword>
<dbReference type="InterPro" id="IPR033453">
    <property type="entry name" value="Glyco_hydro_30_TIM-barrel"/>
</dbReference>
<feature type="signal peptide" evidence="5">
    <location>
        <begin position="1"/>
        <end position="22"/>
    </location>
</feature>
<dbReference type="InterPro" id="IPR017853">
    <property type="entry name" value="GH"/>
</dbReference>
<organism evidence="8 9">
    <name type="scientific">Pricia antarctica</name>
    <dbReference type="NCBI Taxonomy" id="641691"/>
    <lineage>
        <taxon>Bacteria</taxon>
        <taxon>Pseudomonadati</taxon>
        <taxon>Bacteroidota</taxon>
        <taxon>Flavobacteriia</taxon>
        <taxon>Flavobacteriales</taxon>
        <taxon>Flavobacteriaceae</taxon>
        <taxon>Pricia</taxon>
    </lineage>
</organism>
<proteinExistence type="inferred from homology"/>
<reference evidence="8 9" key="1">
    <citation type="submission" date="2016-10" db="EMBL/GenBank/DDBJ databases">
        <authorList>
            <person name="de Groot N.N."/>
        </authorList>
    </citation>
    <scope>NUCLEOTIDE SEQUENCE [LARGE SCALE GENOMIC DNA]</scope>
    <source>
        <strain evidence="8 9">DSM 23421</strain>
    </source>
</reference>
<evidence type="ECO:0000259" key="6">
    <source>
        <dbReference type="Pfam" id="PF02055"/>
    </source>
</evidence>